<keyword evidence="6" id="KW-1185">Reference proteome</keyword>
<feature type="transmembrane region" description="Helical" evidence="1">
    <location>
        <begin position="12"/>
        <end position="31"/>
    </location>
</feature>
<evidence type="ECO:0000313" key="5">
    <source>
        <dbReference type="Proteomes" id="UP000646877"/>
    </source>
</evidence>
<feature type="transmembrane region" description="Helical" evidence="1">
    <location>
        <begin position="282"/>
        <end position="301"/>
    </location>
</feature>
<keyword evidence="3" id="KW-0808">Transferase</keyword>
<feature type="transmembrane region" description="Helical" evidence="1">
    <location>
        <begin position="313"/>
        <end position="332"/>
    </location>
</feature>
<proteinExistence type="predicted"/>
<feature type="transmembrane region" description="Helical" evidence="1">
    <location>
        <begin position="383"/>
        <end position="399"/>
    </location>
</feature>
<dbReference type="InterPro" id="IPR050623">
    <property type="entry name" value="Glucan_succinyl_AcylTrfase"/>
</dbReference>
<feature type="transmembrane region" description="Helical" evidence="1">
    <location>
        <begin position="157"/>
        <end position="173"/>
    </location>
</feature>
<keyword evidence="1" id="KW-0472">Membrane</keyword>
<dbReference type="EC" id="2.3.1.-" evidence="4"/>
<keyword evidence="1" id="KW-0812">Transmembrane</keyword>
<dbReference type="Proteomes" id="UP001304419">
    <property type="component" value="Chromosome 1"/>
</dbReference>
<evidence type="ECO:0000313" key="3">
    <source>
        <dbReference type="EMBL" id="NLR21942.1"/>
    </source>
</evidence>
<name>A0A8I2H052_9GAMM</name>
<dbReference type="PANTHER" id="PTHR36927">
    <property type="entry name" value="BLR4337 PROTEIN"/>
    <property type="match status" value="1"/>
</dbReference>
<dbReference type="Proteomes" id="UP000646877">
    <property type="component" value="Unassembled WGS sequence"/>
</dbReference>
<sequence length="400" mass="46605">MDHLNRRVELDWLRVIAFTILIFYHTAMLYVPNWGFHYKSAYTSVWLEYLMLLISPWRMLLIWFISGVALRYIFDKQGACTAMLFRTPLLLLPLLFGIWLVVPVQLYAEMQQNAGLTLGYVDFYKQFIDFNSPLFSQYQSGIWPHVDVNHLWYLRELWRFTLLLAVLHIVFNSKPQVMLRHFITLRWPTYLLSVLAFASLLWAQLALEGDSKREFQGFVFLLAGYLLAKHNRFWAWLARQGKVLLWVCAVNAMIILLLYHFYWLQQDTRTTFITWGGSLVLVLQRVCAVLLILALAARYLNRPHPLLTRLNKVVFPIYLWHQSVIIALALWLSRYQLGGVLEGLLVITGTLLFSGLLFWLVPKLGSLGLVVGYRAALLTNNKMLWGVGCLLLLPLILRII</sequence>
<evidence type="ECO:0000256" key="1">
    <source>
        <dbReference type="SAM" id="Phobius"/>
    </source>
</evidence>
<accession>A0A8I2H052</accession>
<dbReference type="PANTHER" id="PTHR36927:SF3">
    <property type="entry name" value="GLUCANS BIOSYNTHESIS PROTEIN C"/>
    <property type="match status" value="1"/>
</dbReference>
<evidence type="ECO:0000313" key="6">
    <source>
        <dbReference type="Proteomes" id="UP001304419"/>
    </source>
</evidence>
<gene>
    <name evidence="3" type="ORF">F9Y85_11530</name>
    <name evidence="4" type="ORF">R5H13_18815</name>
</gene>
<reference evidence="3" key="1">
    <citation type="submission" date="2019-10" db="EMBL/GenBank/DDBJ databases">
        <authorList>
            <person name="Paulsen S."/>
        </authorList>
    </citation>
    <scope>NUCLEOTIDE SEQUENCE</scope>
    <source>
        <strain evidence="3">LMG 19692</strain>
    </source>
</reference>
<feature type="transmembrane region" description="Helical" evidence="1">
    <location>
        <begin position="344"/>
        <end position="362"/>
    </location>
</feature>
<protein>
    <submittedName>
        <fullName evidence="3">Acyltransferase</fullName>
        <ecNumber evidence="4">2.3.1.-</ecNumber>
    </submittedName>
</protein>
<evidence type="ECO:0000259" key="2">
    <source>
        <dbReference type="Pfam" id="PF01757"/>
    </source>
</evidence>
<feature type="transmembrane region" description="Helical" evidence="1">
    <location>
        <begin position="85"/>
        <end position="108"/>
    </location>
</feature>
<dbReference type="Pfam" id="PF01757">
    <property type="entry name" value="Acyl_transf_3"/>
    <property type="match status" value="1"/>
</dbReference>
<dbReference type="EMBL" id="CP137578">
    <property type="protein sequence ID" value="WOX28643.1"/>
    <property type="molecule type" value="Genomic_DNA"/>
</dbReference>
<feature type="transmembrane region" description="Helical" evidence="1">
    <location>
        <begin position="243"/>
        <end position="262"/>
    </location>
</feature>
<keyword evidence="1" id="KW-1133">Transmembrane helix</keyword>
<reference evidence="4 6" key="2">
    <citation type="submission" date="2023-10" db="EMBL/GenBank/DDBJ databases">
        <title>To unveil natural product biosynthetic capacity in Pseudoalteromonas.</title>
        <authorList>
            <person name="Wang J."/>
        </authorList>
    </citation>
    <scope>NUCLEOTIDE SEQUENCE [LARGE SCALE GENOMIC DNA]</scope>
    <source>
        <strain evidence="4 6">DSM 15914</strain>
    </source>
</reference>
<dbReference type="RefSeq" id="WP_130127202.1">
    <property type="nucleotide sequence ID" value="NZ_CBCSDF010000013.1"/>
</dbReference>
<feature type="transmembrane region" description="Helical" evidence="1">
    <location>
        <begin position="51"/>
        <end position="73"/>
    </location>
</feature>
<dbReference type="EMBL" id="WEIA01000006">
    <property type="protein sequence ID" value="NLR21942.1"/>
    <property type="molecule type" value="Genomic_DNA"/>
</dbReference>
<feature type="domain" description="Acyltransferase 3" evidence="2">
    <location>
        <begin position="8"/>
        <end position="359"/>
    </location>
</feature>
<keyword evidence="3" id="KW-0012">Acyltransferase</keyword>
<dbReference type="AlphaFoldDB" id="A0A8I2H052"/>
<dbReference type="InterPro" id="IPR002656">
    <property type="entry name" value="Acyl_transf_3_dom"/>
</dbReference>
<dbReference type="GO" id="GO:0016747">
    <property type="term" value="F:acyltransferase activity, transferring groups other than amino-acyl groups"/>
    <property type="evidence" value="ECO:0007669"/>
    <property type="project" value="InterPro"/>
</dbReference>
<evidence type="ECO:0000313" key="4">
    <source>
        <dbReference type="EMBL" id="WOX28643.1"/>
    </source>
</evidence>
<feature type="transmembrane region" description="Helical" evidence="1">
    <location>
        <begin position="185"/>
        <end position="203"/>
    </location>
</feature>
<organism evidence="3 5">
    <name type="scientific">Pseudoalteromonas maricaloris</name>
    <dbReference type="NCBI Taxonomy" id="184924"/>
    <lineage>
        <taxon>Bacteria</taxon>
        <taxon>Pseudomonadati</taxon>
        <taxon>Pseudomonadota</taxon>
        <taxon>Gammaproteobacteria</taxon>
        <taxon>Alteromonadales</taxon>
        <taxon>Pseudoalteromonadaceae</taxon>
        <taxon>Pseudoalteromonas</taxon>
    </lineage>
</organism>